<accession>A0A833YS99</accession>
<dbReference type="SUPFAM" id="SSF53098">
    <property type="entry name" value="Ribonuclease H-like"/>
    <property type="match status" value="1"/>
</dbReference>
<evidence type="ECO:0000313" key="3">
    <source>
        <dbReference type="Proteomes" id="UP000664940"/>
    </source>
</evidence>
<dbReference type="GO" id="GO:0015074">
    <property type="term" value="P:DNA integration"/>
    <property type="evidence" value="ECO:0007669"/>
    <property type="project" value="InterPro"/>
</dbReference>
<dbReference type="InterPro" id="IPR036397">
    <property type="entry name" value="RNaseH_sf"/>
</dbReference>
<organism evidence="2 3">
    <name type="scientific">Phyllostomus discolor</name>
    <name type="common">pale spear-nosed bat</name>
    <dbReference type="NCBI Taxonomy" id="89673"/>
    <lineage>
        <taxon>Eukaryota</taxon>
        <taxon>Metazoa</taxon>
        <taxon>Chordata</taxon>
        <taxon>Craniata</taxon>
        <taxon>Vertebrata</taxon>
        <taxon>Euteleostomi</taxon>
        <taxon>Mammalia</taxon>
        <taxon>Eutheria</taxon>
        <taxon>Laurasiatheria</taxon>
        <taxon>Chiroptera</taxon>
        <taxon>Yangochiroptera</taxon>
        <taxon>Phyllostomidae</taxon>
        <taxon>Phyllostominae</taxon>
        <taxon>Phyllostomus</taxon>
    </lineage>
</organism>
<sequence>MGRSLSTRTEKSSKVVKALLKEIIPRFGLPDSIESNNRPAFVSEITQKVSKIVGIKWRLHMAWRPQASGKVGKMKHTLKKNIAKLCQEAHLHWDQAFLIALLRIRVAPRSGIQLSPYKIVYRYQFQVTSRVSDMCIDKKNPEGKNMCNI</sequence>
<reference evidence="2 3" key="1">
    <citation type="journal article" date="2020" name="Nature">
        <title>Six reference-quality genomes reveal evolution of bat adaptations.</title>
        <authorList>
            <person name="Jebb D."/>
            <person name="Huang Z."/>
            <person name="Pippel M."/>
            <person name="Hughes G.M."/>
            <person name="Lavrichenko K."/>
            <person name="Devanna P."/>
            <person name="Winkler S."/>
            <person name="Jermiin L.S."/>
            <person name="Skirmuntt E.C."/>
            <person name="Katzourakis A."/>
            <person name="Burkitt-Gray L."/>
            <person name="Ray D.A."/>
            <person name="Sullivan K.A.M."/>
            <person name="Roscito J.G."/>
            <person name="Kirilenko B.M."/>
            <person name="Davalos L.M."/>
            <person name="Corthals A.P."/>
            <person name="Power M.L."/>
            <person name="Jones G."/>
            <person name="Ransome R.D."/>
            <person name="Dechmann D.K.N."/>
            <person name="Locatelli A.G."/>
            <person name="Puechmaille S.J."/>
            <person name="Fedrigo O."/>
            <person name="Jarvis E.D."/>
            <person name="Hiller M."/>
            <person name="Vernes S.C."/>
            <person name="Myers E.W."/>
            <person name="Teeling E.C."/>
        </authorList>
    </citation>
    <scope>NUCLEOTIDE SEQUENCE [LARGE SCALE GENOMIC DNA]</scope>
    <source>
        <strain evidence="2">Bat1K_MPI-CBG_1</strain>
    </source>
</reference>
<comment type="caution">
    <text evidence="2">The sequence shown here is derived from an EMBL/GenBank/DDBJ whole genome shotgun (WGS) entry which is preliminary data.</text>
</comment>
<name>A0A833YS99_9CHIR</name>
<gene>
    <name evidence="2" type="ORF">HJG60_009253</name>
</gene>
<dbReference type="Proteomes" id="UP000664940">
    <property type="component" value="Unassembled WGS sequence"/>
</dbReference>
<evidence type="ECO:0000259" key="1">
    <source>
        <dbReference type="PROSITE" id="PS50994"/>
    </source>
</evidence>
<dbReference type="InterPro" id="IPR001584">
    <property type="entry name" value="Integrase_cat-core"/>
</dbReference>
<dbReference type="Gene3D" id="3.30.420.10">
    <property type="entry name" value="Ribonuclease H-like superfamily/Ribonuclease H"/>
    <property type="match status" value="1"/>
</dbReference>
<protein>
    <recommendedName>
        <fullName evidence="1">Integrase catalytic domain-containing protein</fullName>
    </recommendedName>
</protein>
<dbReference type="PROSITE" id="PS50994">
    <property type="entry name" value="INTEGRASE"/>
    <property type="match status" value="1"/>
</dbReference>
<feature type="domain" description="Integrase catalytic" evidence="1">
    <location>
        <begin position="1"/>
        <end position="124"/>
    </location>
</feature>
<dbReference type="InterPro" id="IPR012337">
    <property type="entry name" value="RNaseH-like_sf"/>
</dbReference>
<dbReference type="InterPro" id="IPR050951">
    <property type="entry name" value="Retrovirus_Pol_polyprotein"/>
</dbReference>
<proteinExistence type="predicted"/>
<evidence type="ECO:0000313" key="2">
    <source>
        <dbReference type="EMBL" id="KAF6078425.1"/>
    </source>
</evidence>
<dbReference type="PANTHER" id="PTHR37984">
    <property type="entry name" value="PROTEIN CBG26694"/>
    <property type="match status" value="1"/>
</dbReference>
<dbReference type="GO" id="GO:0003676">
    <property type="term" value="F:nucleic acid binding"/>
    <property type="evidence" value="ECO:0007669"/>
    <property type="project" value="InterPro"/>
</dbReference>
<dbReference type="EMBL" id="JABVXQ010000014">
    <property type="protein sequence ID" value="KAF6078425.1"/>
    <property type="molecule type" value="Genomic_DNA"/>
</dbReference>
<dbReference type="PANTHER" id="PTHR37984:SF12">
    <property type="entry name" value="RIBONUCLEASE H"/>
    <property type="match status" value="1"/>
</dbReference>
<dbReference type="AlphaFoldDB" id="A0A833YS99"/>